<dbReference type="Proteomes" id="UP001501509">
    <property type="component" value="Unassembled WGS sequence"/>
</dbReference>
<dbReference type="InterPro" id="IPR017972">
    <property type="entry name" value="Cyt_P450_CS"/>
</dbReference>
<evidence type="ECO:0000256" key="2">
    <source>
        <dbReference type="RuleBase" id="RU000461"/>
    </source>
</evidence>
<dbReference type="Gene3D" id="1.10.630.10">
    <property type="entry name" value="Cytochrome P450"/>
    <property type="match status" value="1"/>
</dbReference>
<dbReference type="EMBL" id="BAAATD010000014">
    <property type="protein sequence ID" value="GAA2628899.1"/>
    <property type="molecule type" value="Genomic_DNA"/>
</dbReference>
<sequence length="401" mass="43555">MTSPCGHAAIPFPFPMPPPLTVPPEFAELRAGCPVARVAFPTGYEGWLVSSYEHVRTVLTDPRFSRAAINRPGAPVLRPIIPGSQSLQKKDGADHARLRRVLAPAFSPAAARRLRPFIARTAGSLLDDMVAAGPPADLVGAYARPLAMSVVCRVVGVPDSDHRCLDDVSSRLLGLSFDSADEIRRARAQIDAHMARLLDAKRAAPGQDVLSDLVRVHDEDGRVTGPELLDAGWSLVLAGRGPLAISIANGVLRLLRHPDQLDLLRARPDLLPGAAEELLRINPFAVGNSLLRIAREEVRLGDVTVAAGQAVIPAIMSANRDESVFPEPDTFDIRRTPNPHLAFGKGYRYCPGAHLARLQFTIALRILLTRLPRLELACDERDITLRNDRALFAPAELPVSW</sequence>
<dbReference type="SUPFAM" id="SSF48264">
    <property type="entry name" value="Cytochrome P450"/>
    <property type="match status" value="1"/>
</dbReference>
<comment type="caution">
    <text evidence="3">The sequence shown here is derived from an EMBL/GenBank/DDBJ whole genome shotgun (WGS) entry which is preliminary data.</text>
</comment>
<evidence type="ECO:0000313" key="3">
    <source>
        <dbReference type="EMBL" id="GAA2628899.1"/>
    </source>
</evidence>
<dbReference type="CDD" id="cd11031">
    <property type="entry name" value="Cyp158A-like"/>
    <property type="match status" value="1"/>
</dbReference>
<reference evidence="3 4" key="1">
    <citation type="journal article" date="2019" name="Int. J. Syst. Evol. Microbiol.">
        <title>The Global Catalogue of Microorganisms (GCM) 10K type strain sequencing project: providing services to taxonomists for standard genome sequencing and annotation.</title>
        <authorList>
            <consortium name="The Broad Institute Genomics Platform"/>
            <consortium name="The Broad Institute Genome Sequencing Center for Infectious Disease"/>
            <person name="Wu L."/>
            <person name="Ma J."/>
        </authorList>
    </citation>
    <scope>NUCLEOTIDE SEQUENCE [LARGE SCALE GENOMIC DNA]</scope>
    <source>
        <strain evidence="3 4">JCM 6833</strain>
    </source>
</reference>
<comment type="similarity">
    <text evidence="1 2">Belongs to the cytochrome P450 family.</text>
</comment>
<protein>
    <submittedName>
        <fullName evidence="3">Cytochrome P450</fullName>
    </submittedName>
</protein>
<dbReference type="PRINTS" id="PR00359">
    <property type="entry name" value="BP450"/>
</dbReference>
<dbReference type="InterPro" id="IPR036396">
    <property type="entry name" value="Cyt_P450_sf"/>
</dbReference>
<organism evidence="3 4">
    <name type="scientific">Actinomadura fulvescens</name>
    <dbReference type="NCBI Taxonomy" id="46160"/>
    <lineage>
        <taxon>Bacteria</taxon>
        <taxon>Bacillati</taxon>
        <taxon>Actinomycetota</taxon>
        <taxon>Actinomycetes</taxon>
        <taxon>Streptosporangiales</taxon>
        <taxon>Thermomonosporaceae</taxon>
        <taxon>Actinomadura</taxon>
    </lineage>
</organism>
<keyword evidence="2" id="KW-0503">Monooxygenase</keyword>
<dbReference type="InterPro" id="IPR002397">
    <property type="entry name" value="Cyt_P450_B"/>
</dbReference>
<evidence type="ECO:0000256" key="1">
    <source>
        <dbReference type="ARBA" id="ARBA00010617"/>
    </source>
</evidence>
<keyword evidence="2" id="KW-0560">Oxidoreductase</keyword>
<evidence type="ECO:0000313" key="4">
    <source>
        <dbReference type="Proteomes" id="UP001501509"/>
    </source>
</evidence>
<keyword evidence="2" id="KW-0479">Metal-binding</keyword>
<name>A0ABN3QKK1_9ACTN</name>
<dbReference type="Pfam" id="PF00067">
    <property type="entry name" value="p450"/>
    <property type="match status" value="1"/>
</dbReference>
<keyword evidence="2" id="KW-0408">Iron</keyword>
<gene>
    <name evidence="3" type="ORF">GCM10010411_77930</name>
</gene>
<dbReference type="InterPro" id="IPR001128">
    <property type="entry name" value="Cyt_P450"/>
</dbReference>
<accession>A0ABN3QKK1</accession>
<dbReference type="PANTHER" id="PTHR46696:SF1">
    <property type="entry name" value="CYTOCHROME P450 YJIB-RELATED"/>
    <property type="match status" value="1"/>
</dbReference>
<dbReference type="PROSITE" id="PS00086">
    <property type="entry name" value="CYTOCHROME_P450"/>
    <property type="match status" value="1"/>
</dbReference>
<proteinExistence type="inferred from homology"/>
<keyword evidence="2" id="KW-0349">Heme</keyword>
<dbReference type="PANTHER" id="PTHR46696">
    <property type="entry name" value="P450, PUTATIVE (EUROFUNG)-RELATED"/>
    <property type="match status" value="1"/>
</dbReference>
<dbReference type="RefSeq" id="WP_344547520.1">
    <property type="nucleotide sequence ID" value="NZ_BAAATD010000014.1"/>
</dbReference>
<keyword evidence="4" id="KW-1185">Reference proteome</keyword>